<dbReference type="KEGG" id="psim:KR76_09285"/>
<dbReference type="STRING" id="2045.KR76_09285"/>
<dbReference type="eggNOG" id="COG1765">
    <property type="taxonomic scope" value="Bacteria"/>
</dbReference>
<dbReference type="SUPFAM" id="SSF82784">
    <property type="entry name" value="OsmC-like"/>
    <property type="match status" value="1"/>
</dbReference>
<dbReference type="Gene3D" id="3.30.300.20">
    <property type="match status" value="1"/>
</dbReference>
<reference evidence="2 3" key="1">
    <citation type="journal article" date="2015" name="Genome Announc.">
        <title>Complete Genome Sequence of Steroid-Transforming Nocardioides simplex VKM Ac-2033D.</title>
        <authorList>
            <person name="Shtratnikova V.Y."/>
            <person name="Schelkunov M.I."/>
            <person name="Pekov Y.A."/>
            <person name="Fokina V.V."/>
            <person name="Logacheva M.D."/>
            <person name="Sokolov S.L."/>
            <person name="Bragin E.Y."/>
            <person name="Ashapkin V.V."/>
            <person name="Donova M.V."/>
        </authorList>
    </citation>
    <scope>NUCLEOTIDE SEQUENCE [LARGE SCALE GENOMIC DNA]</scope>
    <source>
        <strain evidence="2 3">VKM Ac-2033D</strain>
    </source>
</reference>
<dbReference type="AlphaFoldDB" id="A0A0A1DND8"/>
<dbReference type="InterPro" id="IPR015946">
    <property type="entry name" value="KH_dom-like_a/b"/>
</dbReference>
<evidence type="ECO:0000313" key="2">
    <source>
        <dbReference type="EMBL" id="AIY16905.1"/>
    </source>
</evidence>
<keyword evidence="3" id="KW-1185">Reference proteome</keyword>
<feature type="compositionally biased region" description="Basic and acidic residues" evidence="1">
    <location>
        <begin position="13"/>
        <end position="23"/>
    </location>
</feature>
<organism evidence="2 3">
    <name type="scientific">Nocardioides simplex</name>
    <name type="common">Arthrobacter simplex</name>
    <dbReference type="NCBI Taxonomy" id="2045"/>
    <lineage>
        <taxon>Bacteria</taxon>
        <taxon>Bacillati</taxon>
        <taxon>Actinomycetota</taxon>
        <taxon>Actinomycetes</taxon>
        <taxon>Propionibacteriales</taxon>
        <taxon>Nocardioidaceae</taxon>
        <taxon>Pimelobacter</taxon>
    </lineage>
</organism>
<dbReference type="RefSeq" id="WP_038677875.1">
    <property type="nucleotide sequence ID" value="NZ_BJMC01000008.1"/>
</dbReference>
<dbReference type="Pfam" id="PF02566">
    <property type="entry name" value="OsmC"/>
    <property type="match status" value="1"/>
</dbReference>
<dbReference type="Proteomes" id="UP000030300">
    <property type="component" value="Chromosome"/>
</dbReference>
<dbReference type="InterPro" id="IPR036102">
    <property type="entry name" value="OsmC/Ohrsf"/>
</dbReference>
<dbReference type="HOGENOM" id="CLU_100936_0_0_11"/>
<evidence type="ECO:0000313" key="3">
    <source>
        <dbReference type="Proteomes" id="UP000030300"/>
    </source>
</evidence>
<dbReference type="OrthoDB" id="9793881at2"/>
<proteinExistence type="predicted"/>
<dbReference type="PANTHER" id="PTHR35368:SF1">
    <property type="entry name" value="HYDROPEROXIDE REDUCTASE"/>
    <property type="match status" value="1"/>
</dbReference>
<accession>A0A0A1DND8</accession>
<evidence type="ECO:0000256" key="1">
    <source>
        <dbReference type="SAM" id="MobiDB-lite"/>
    </source>
</evidence>
<gene>
    <name evidence="2" type="ORF">KR76_09285</name>
</gene>
<dbReference type="InterPro" id="IPR052924">
    <property type="entry name" value="OsmC/Ohr_hydroprdx_reductase"/>
</dbReference>
<protein>
    <submittedName>
        <fullName evidence="2">Uncharacterized protein</fullName>
    </submittedName>
</protein>
<dbReference type="GeneID" id="96609094"/>
<dbReference type="InterPro" id="IPR003718">
    <property type="entry name" value="OsmC/Ohr_fam"/>
</dbReference>
<feature type="region of interest" description="Disordered" evidence="1">
    <location>
        <begin position="1"/>
        <end position="35"/>
    </location>
</feature>
<name>A0A0A1DND8_NOCSI</name>
<dbReference type="EMBL" id="CP009896">
    <property type="protein sequence ID" value="AIY16905.1"/>
    <property type="molecule type" value="Genomic_DNA"/>
</dbReference>
<dbReference type="PANTHER" id="PTHR35368">
    <property type="entry name" value="HYDROPEROXIDE REDUCTASE"/>
    <property type="match status" value="1"/>
</dbReference>
<sequence length="167" mass="17344">MDATTLRAAQAPLKEHYRSDPDTARTPTTATGDYRAPDVTATIDGFAGPVRAGLHPATGGDGSDACSADLLLQAVLACAGVTLRAVATAMGVEVRSATLRADAWWDARGTLGIDRDAPVGVQDIVLTLSVDTDADDATLARLATATERYCVVGRSLAQPPEIRVVRA</sequence>